<comment type="caution">
    <text evidence="4">The sequence shown here is derived from an EMBL/GenBank/DDBJ whole genome shotgun (WGS) entry which is preliminary data.</text>
</comment>
<dbReference type="Pfam" id="PF24866">
    <property type="entry name" value="DUF7732"/>
    <property type="match status" value="1"/>
</dbReference>
<feature type="domain" description="DUF7732" evidence="3">
    <location>
        <begin position="100"/>
        <end position="206"/>
    </location>
</feature>
<sequence length="240" mass="24817">MKFVFLQILIVAFLIAFSAASPIMHAGGGPRDPSQFAKRRGGSGGRGGGGGSSSGGSRGGSSSSGGSSRGGGSSSRGGSGSSSGSRGSQTTSSQPMRGGYYYGGAGTPFIAGAAAGAGIGLFTITAATAAGHMHGYWGHGKVYDYHYNATFNGTDYQVDCYCIQQTPCSCAKPNSTQYFDDLPDDRYKKQRLSNGTLHYDINGTLEEKEYDTSDKSSNSASSTSYVIFWPSLALATLYLL</sequence>
<feature type="compositionally biased region" description="Gly residues" evidence="1">
    <location>
        <begin position="42"/>
        <end position="81"/>
    </location>
</feature>
<dbReference type="AlphaFoldDB" id="A0A642VC64"/>
<dbReference type="EMBL" id="SWFS01000129">
    <property type="protein sequence ID" value="KAA8915975.1"/>
    <property type="molecule type" value="Genomic_DNA"/>
</dbReference>
<feature type="chain" id="PRO_5024970739" description="DUF7732 domain-containing protein" evidence="2">
    <location>
        <begin position="21"/>
        <end position="240"/>
    </location>
</feature>
<evidence type="ECO:0000256" key="1">
    <source>
        <dbReference type="SAM" id="MobiDB-lite"/>
    </source>
</evidence>
<feature type="signal peptide" evidence="2">
    <location>
        <begin position="1"/>
        <end position="20"/>
    </location>
</feature>
<evidence type="ECO:0000313" key="5">
    <source>
        <dbReference type="Proteomes" id="UP000761534"/>
    </source>
</evidence>
<protein>
    <recommendedName>
        <fullName evidence="3">DUF7732 domain-containing protein</fullName>
    </recommendedName>
</protein>
<gene>
    <name evidence="4" type="ORF">TRICI_001892</name>
</gene>
<name>A0A642VC64_9ASCO</name>
<accession>A0A642VC64</accession>
<organism evidence="4 5">
    <name type="scientific">Trichomonascus ciferrii</name>
    <dbReference type="NCBI Taxonomy" id="44093"/>
    <lineage>
        <taxon>Eukaryota</taxon>
        <taxon>Fungi</taxon>
        <taxon>Dikarya</taxon>
        <taxon>Ascomycota</taxon>
        <taxon>Saccharomycotina</taxon>
        <taxon>Dipodascomycetes</taxon>
        <taxon>Dipodascales</taxon>
        <taxon>Trichomonascaceae</taxon>
        <taxon>Trichomonascus</taxon>
        <taxon>Trichomonascus ciferrii complex</taxon>
    </lineage>
</organism>
<evidence type="ECO:0000313" key="4">
    <source>
        <dbReference type="EMBL" id="KAA8915975.1"/>
    </source>
</evidence>
<evidence type="ECO:0000259" key="3">
    <source>
        <dbReference type="Pfam" id="PF24866"/>
    </source>
</evidence>
<reference evidence="4" key="1">
    <citation type="journal article" date="2019" name="G3 (Bethesda)">
        <title>Genome Assemblies of Two Rare Opportunistic Yeast Pathogens: Diutina rugosa (syn. Candida rugosa) and Trichomonascus ciferrii (syn. Candida ciferrii).</title>
        <authorList>
            <person name="Mixao V."/>
            <person name="Saus E."/>
            <person name="Hansen A.P."/>
            <person name="Lass-Florl C."/>
            <person name="Gabaldon T."/>
        </authorList>
    </citation>
    <scope>NUCLEOTIDE SEQUENCE</scope>
    <source>
        <strain evidence="4">CBS 4856</strain>
    </source>
</reference>
<dbReference type="VEuPathDB" id="FungiDB:TRICI_001892"/>
<evidence type="ECO:0000256" key="2">
    <source>
        <dbReference type="SAM" id="SignalP"/>
    </source>
</evidence>
<dbReference type="Proteomes" id="UP000761534">
    <property type="component" value="Unassembled WGS sequence"/>
</dbReference>
<dbReference type="InterPro" id="IPR056634">
    <property type="entry name" value="DUF7732"/>
</dbReference>
<keyword evidence="5" id="KW-1185">Reference proteome</keyword>
<feature type="region of interest" description="Disordered" evidence="1">
    <location>
        <begin position="27"/>
        <end position="95"/>
    </location>
</feature>
<proteinExistence type="predicted"/>
<keyword evidence="2" id="KW-0732">Signal</keyword>